<reference evidence="2 3" key="1">
    <citation type="journal article" date="2016" name="Nat. Commun.">
        <title>Thousands of microbial genomes shed light on interconnected biogeochemical processes in an aquifer system.</title>
        <authorList>
            <person name="Anantharaman K."/>
            <person name="Brown C.T."/>
            <person name="Hug L.A."/>
            <person name="Sharon I."/>
            <person name="Castelle C.J."/>
            <person name="Probst A.J."/>
            <person name="Thomas B.C."/>
            <person name="Singh A."/>
            <person name="Wilkins M.J."/>
            <person name="Karaoz U."/>
            <person name="Brodie E.L."/>
            <person name="Williams K.H."/>
            <person name="Hubbard S.S."/>
            <person name="Banfield J.F."/>
        </authorList>
    </citation>
    <scope>NUCLEOTIDE SEQUENCE [LARGE SCALE GENOMIC DNA]</scope>
</reference>
<dbReference type="EMBL" id="MFBT01000008">
    <property type="protein sequence ID" value="OGD99904.1"/>
    <property type="molecule type" value="Genomic_DNA"/>
</dbReference>
<name>A0A1F5H793_9BACT</name>
<proteinExistence type="predicted"/>
<organism evidence="2 3">
    <name type="scientific">Candidatus Curtissbacteria bacterium RIFCSPLOWO2_01_FULL_42_50</name>
    <dbReference type="NCBI Taxonomy" id="1797730"/>
    <lineage>
        <taxon>Bacteria</taxon>
        <taxon>Candidatus Curtissiibacteriota</taxon>
    </lineage>
</organism>
<dbReference type="Proteomes" id="UP000177039">
    <property type="component" value="Unassembled WGS sequence"/>
</dbReference>
<evidence type="ECO:0000313" key="3">
    <source>
        <dbReference type="Proteomes" id="UP000177039"/>
    </source>
</evidence>
<feature type="region of interest" description="Disordered" evidence="1">
    <location>
        <begin position="1"/>
        <end position="32"/>
    </location>
</feature>
<evidence type="ECO:0000256" key="1">
    <source>
        <dbReference type="SAM" id="MobiDB-lite"/>
    </source>
</evidence>
<accession>A0A1F5H793</accession>
<evidence type="ECO:0000313" key="2">
    <source>
        <dbReference type="EMBL" id="OGD99904.1"/>
    </source>
</evidence>
<protein>
    <submittedName>
        <fullName evidence="2">Uncharacterized protein</fullName>
    </submittedName>
</protein>
<gene>
    <name evidence="2" type="ORF">A3B54_00090</name>
</gene>
<comment type="caution">
    <text evidence="2">The sequence shown here is derived from an EMBL/GenBank/DDBJ whole genome shotgun (WGS) entry which is preliminary data.</text>
</comment>
<sequence length="231" mass="26261">MLLKELAPGGLRPLPATNLILPEGPVDPKDPVWKDSFSVYEHRQPSKETESHKSSIKKLAEPGHEFHEEFLAKSRLDEIRNHLKAIHAGHRPQDSKYWITAEQQDSLSQQVEDLRNIILTNGGKDFYDPEDNNLLSMQKSYGHLLIELHAEKILSHNGIYLEVYLEKDPPADSLQITFPDSNTFSIRSPKSDECPFSGTTDWQNIPVEQMTPMEFAQIAFTLKAVKGTFLN</sequence>
<dbReference type="AlphaFoldDB" id="A0A1F5H793"/>